<dbReference type="EMBL" id="JADILZ010000031">
    <property type="protein sequence ID" value="MBO8477975.1"/>
    <property type="molecule type" value="Genomic_DNA"/>
</dbReference>
<comment type="caution">
    <text evidence="1">The sequence shown here is derived from an EMBL/GenBank/DDBJ whole genome shotgun (WGS) entry which is preliminary data.</text>
</comment>
<accession>A0A9D9ITB4</accession>
<evidence type="ECO:0000313" key="1">
    <source>
        <dbReference type="EMBL" id="MBO8477975.1"/>
    </source>
</evidence>
<gene>
    <name evidence="1" type="ORF">IAB80_03695</name>
</gene>
<organism evidence="1 2">
    <name type="scientific">Candidatus Cryptobacteroides excrementipullorum</name>
    <dbReference type="NCBI Taxonomy" id="2840761"/>
    <lineage>
        <taxon>Bacteria</taxon>
        <taxon>Pseudomonadati</taxon>
        <taxon>Bacteroidota</taxon>
        <taxon>Bacteroidia</taxon>
        <taxon>Bacteroidales</taxon>
        <taxon>Candidatus Cryptobacteroides</taxon>
    </lineage>
</organism>
<dbReference type="Proteomes" id="UP000823771">
    <property type="component" value="Unassembled WGS sequence"/>
</dbReference>
<dbReference type="AlphaFoldDB" id="A0A9D9ITB4"/>
<name>A0A9D9ITB4_9BACT</name>
<protein>
    <submittedName>
        <fullName evidence="1">Uncharacterized protein</fullName>
    </submittedName>
</protein>
<proteinExistence type="predicted"/>
<evidence type="ECO:0000313" key="2">
    <source>
        <dbReference type="Proteomes" id="UP000823771"/>
    </source>
</evidence>
<reference evidence="1" key="1">
    <citation type="submission" date="2020-10" db="EMBL/GenBank/DDBJ databases">
        <authorList>
            <person name="Gilroy R."/>
        </authorList>
    </citation>
    <scope>NUCLEOTIDE SEQUENCE</scope>
    <source>
        <strain evidence="1">2478</strain>
    </source>
</reference>
<sequence length="252" mass="29605">MKNKSIIKRLKQGEDISKIRIKFYETKLSGVFYVSGYYNYRRCLKADFEEIVKNLSVIPDLKILDISDDGSRGNNFLSGKEILLADQLKYNILLYRIPGKRSLFYMSSILNLDNMEFYISPTGYDSDGFGAKLLQILTELPQWNSEWQKMYMDILKLRKRINVGASIIESLLPAILERLDYPYYTERASGDTWLYVKLPYHRCLCIKLKPEMDMPKLTELIENIKAIDEALKKMDNIYLKVRNYGNDIKWNK</sequence>
<reference evidence="1" key="2">
    <citation type="journal article" date="2021" name="PeerJ">
        <title>Extensive microbial diversity within the chicken gut microbiome revealed by metagenomics and culture.</title>
        <authorList>
            <person name="Gilroy R."/>
            <person name="Ravi A."/>
            <person name="Getino M."/>
            <person name="Pursley I."/>
            <person name="Horton D.L."/>
            <person name="Alikhan N.F."/>
            <person name="Baker D."/>
            <person name="Gharbi K."/>
            <person name="Hall N."/>
            <person name="Watson M."/>
            <person name="Adriaenssens E.M."/>
            <person name="Foster-Nyarko E."/>
            <person name="Jarju S."/>
            <person name="Secka A."/>
            <person name="Antonio M."/>
            <person name="Oren A."/>
            <person name="Chaudhuri R.R."/>
            <person name="La Ragione R."/>
            <person name="Hildebrand F."/>
            <person name="Pallen M.J."/>
        </authorList>
    </citation>
    <scope>NUCLEOTIDE SEQUENCE</scope>
    <source>
        <strain evidence="1">2478</strain>
    </source>
</reference>